<accession>K6BZD1</accession>
<name>K6BZD1_9BACI</name>
<protein>
    <submittedName>
        <fullName evidence="1">Uncharacterized protein</fullName>
    </submittedName>
</protein>
<dbReference type="AlphaFoldDB" id="K6BZD1"/>
<evidence type="ECO:0000313" key="2">
    <source>
        <dbReference type="Proteomes" id="UP000006316"/>
    </source>
</evidence>
<gene>
    <name evidence="1" type="ORF">BABA_23540</name>
</gene>
<comment type="caution">
    <text evidence="1">The sequence shown here is derived from an EMBL/GenBank/DDBJ whole genome shotgun (WGS) entry which is preliminary data.</text>
</comment>
<evidence type="ECO:0000313" key="1">
    <source>
        <dbReference type="EMBL" id="EKN64275.1"/>
    </source>
</evidence>
<dbReference type="Pfam" id="PF01177">
    <property type="entry name" value="Asp_Glu_race"/>
    <property type="match status" value="1"/>
</dbReference>
<sequence length="263" mass="29192">MSAKSNSAIEYNYIHPEKKEKMVIQKKGQYVTGYSVGILYLDACWYPVIPGNVANLETYNFPVRLKVVPDCRTEQLLDGDPSLLKTIIQAAKELEAEGARAICGACGFFGNFQDKVAEAVDIPVYLSSMVQVPWIHTGLKPGKKIGVLTAYADGLSDGLYKSCGITDPSQMAIADLSREPEFSAIIENRGTFDNEMVRQEVVEAAVRLKRENPDLGAILLECSDMPPYAVDVQRAVKLPVYDFITMINWVHHATSQKPYYGLF</sequence>
<dbReference type="OrthoDB" id="1676875at2"/>
<proteinExistence type="predicted"/>
<reference evidence="1 2" key="1">
    <citation type="journal article" date="2012" name="Front. Microbiol.">
        <title>Redundancy and modularity in membrane-associated dissimilatory nitrate reduction in Bacillus.</title>
        <authorList>
            <person name="Heylen K."/>
            <person name="Keltjens J."/>
        </authorList>
    </citation>
    <scope>NUCLEOTIDE SEQUENCE [LARGE SCALE GENOMIC DNA]</scope>
    <source>
        <strain evidence="2">LMG 21833T</strain>
    </source>
</reference>
<dbReference type="STRING" id="1117379.BABA_23540"/>
<keyword evidence="2" id="KW-1185">Reference proteome</keyword>
<dbReference type="InterPro" id="IPR015942">
    <property type="entry name" value="Asp/Glu/hydantoin_racemase"/>
</dbReference>
<dbReference type="GO" id="GO:0047661">
    <property type="term" value="F:amino-acid racemase activity"/>
    <property type="evidence" value="ECO:0007669"/>
    <property type="project" value="InterPro"/>
</dbReference>
<dbReference type="Proteomes" id="UP000006316">
    <property type="component" value="Unassembled WGS sequence"/>
</dbReference>
<dbReference type="PATRIC" id="fig|1117379.3.peg.4884"/>
<dbReference type="InterPro" id="IPR001920">
    <property type="entry name" value="Asp/Glu_race"/>
</dbReference>
<dbReference type="Gene3D" id="3.40.50.1860">
    <property type="match status" value="1"/>
</dbReference>
<organism evidence="1 2">
    <name type="scientific">Neobacillus bataviensis LMG 21833</name>
    <dbReference type="NCBI Taxonomy" id="1117379"/>
    <lineage>
        <taxon>Bacteria</taxon>
        <taxon>Bacillati</taxon>
        <taxon>Bacillota</taxon>
        <taxon>Bacilli</taxon>
        <taxon>Bacillales</taxon>
        <taxon>Bacillaceae</taxon>
        <taxon>Neobacillus</taxon>
    </lineage>
</organism>
<dbReference type="EMBL" id="AJLS01000148">
    <property type="protein sequence ID" value="EKN64275.1"/>
    <property type="molecule type" value="Genomic_DNA"/>
</dbReference>
<dbReference type="eggNOG" id="COG1794">
    <property type="taxonomic scope" value="Bacteria"/>
</dbReference>
<dbReference type="RefSeq" id="WP_007087699.1">
    <property type="nucleotide sequence ID" value="NZ_AJLS01000148.1"/>
</dbReference>
<dbReference type="NCBIfam" id="NF005679">
    <property type="entry name" value="PRK07475.1"/>
    <property type="match status" value="1"/>
</dbReference>